<evidence type="ECO:0000256" key="6">
    <source>
        <dbReference type="ARBA" id="ARBA00022723"/>
    </source>
</evidence>
<dbReference type="SMART" id="SM00731">
    <property type="entry name" value="SprT"/>
    <property type="match status" value="1"/>
</dbReference>
<sequence>MNNVGDITLALEIHQRLNNNVGVTENAILPKNAQGKEYIPRTMVDHTLELIDPTPNIYTLFVQFNTRYFWNKLLPVEVKWSKRMTTCAGVCSFHPRNKQCIITLSAPLLKLRPRKDLVETLLHEMIHGYLFLTNNNRDRDGHGPEFHKHMYRINKEAGTDISVYHDFHDEVRLYQQHWWRCNGPCQKRAPYFGTVRRAMNRAPGPNDNWWKMHQQTCGGQFIKVKEPQKEPAKGKKSAGKKLPDIVKSKDISDWLTKPDNRKNHTPLKTVAPPKKSANDHIVSKTVSKAVPSSSHPSTFTKLGNTSNNIHGWGTGGPSNLVNAPTTSNASTKTPKFRSNGVLGGSGRGKSNLLDKFPFSKAFESKKPTIVKPELKNDNGIAMNSEIVDLCETPNKRKSTSLVMTSNKMPKVDGEKVPEKTKCPVCDKPVSMSKLNDHLDECLISASGSDRNHSTPKSSKNRNNNLDDLSQASKINIESSPIVIDDSSGSDILLSPPIVDGKRKCLVCDDFIDPGVTLSDHLEACIGSAFTDDSIPEFEENDAENTNGDQPKEQSFPCPICMKFIKENNMNQHLDTCLSKDLLKNYAE</sequence>
<dbReference type="InterPro" id="IPR044245">
    <property type="entry name" value="Spartan"/>
</dbReference>
<keyword evidence="4" id="KW-0158">Chromosome</keyword>
<dbReference type="InParanoid" id="A0A6J0BUW5"/>
<proteinExistence type="inferred from homology"/>
<feature type="compositionally biased region" description="Polar residues" evidence="16">
    <location>
        <begin position="454"/>
        <end position="466"/>
    </location>
</feature>
<dbReference type="GO" id="GO:0004222">
    <property type="term" value="F:metalloendopeptidase activity"/>
    <property type="evidence" value="ECO:0007669"/>
    <property type="project" value="InterPro"/>
</dbReference>
<dbReference type="Pfam" id="PF10263">
    <property type="entry name" value="SprT-like"/>
    <property type="match status" value="1"/>
</dbReference>
<dbReference type="PANTHER" id="PTHR21220:SF0">
    <property type="entry name" value="DNA-DEPENDENT METALLOPROTEASE SPRTN"/>
    <property type="match status" value="1"/>
</dbReference>
<evidence type="ECO:0000313" key="19">
    <source>
        <dbReference type="RefSeq" id="XP_015518666.1"/>
    </source>
</evidence>
<keyword evidence="11 19" id="KW-0482">Metalloprotease</keyword>
<dbReference type="Pfam" id="PF22934">
    <property type="entry name" value="SPRTN_ZBD"/>
    <property type="match status" value="1"/>
</dbReference>
<dbReference type="PANTHER" id="PTHR21220">
    <property type="entry name" value="DNA-DEPENDENT METALLOPROTEASE SPRTN"/>
    <property type="match status" value="1"/>
</dbReference>
<protein>
    <recommendedName>
        <fullName evidence="14">Protein with SprT-like domain at the N terminus</fullName>
    </recommendedName>
</protein>
<evidence type="ECO:0000256" key="1">
    <source>
        <dbReference type="ARBA" id="ARBA00004123"/>
    </source>
</evidence>
<evidence type="ECO:0000256" key="13">
    <source>
        <dbReference type="ARBA" id="ARBA00023242"/>
    </source>
</evidence>
<evidence type="ECO:0000256" key="9">
    <source>
        <dbReference type="ARBA" id="ARBA00022801"/>
    </source>
</evidence>
<dbReference type="SMART" id="SM00734">
    <property type="entry name" value="ZnF_Rad18"/>
    <property type="match status" value="2"/>
</dbReference>
<keyword evidence="9" id="KW-0378">Hydrolase</keyword>
<feature type="compositionally biased region" description="Polar residues" evidence="16">
    <location>
        <begin position="317"/>
        <end position="333"/>
    </location>
</feature>
<dbReference type="GO" id="GO:0006508">
    <property type="term" value="P:proteolysis"/>
    <property type="evidence" value="ECO:0007669"/>
    <property type="project" value="UniProtKB-KW"/>
</dbReference>
<keyword evidence="18" id="KW-1185">Reference proteome</keyword>
<dbReference type="CTD" id="32480"/>
<keyword evidence="12 15" id="KW-0234">DNA repair</keyword>
<evidence type="ECO:0000256" key="14">
    <source>
        <dbReference type="ARBA" id="ARBA00030396"/>
    </source>
</evidence>
<dbReference type="GO" id="GO:0031593">
    <property type="term" value="F:polyubiquitin modification-dependent protein binding"/>
    <property type="evidence" value="ECO:0007669"/>
    <property type="project" value="TreeGrafter"/>
</dbReference>
<keyword evidence="7 15" id="KW-0227">DNA damage</keyword>
<keyword evidence="10" id="KW-0862">Zinc</keyword>
<feature type="region of interest" description="Disordered" evidence="16">
    <location>
        <begin position="254"/>
        <end position="349"/>
    </location>
</feature>
<comment type="similarity">
    <text evidence="3">Belongs to the Spartan family.</text>
</comment>
<dbReference type="GeneID" id="107223497"/>
<dbReference type="OrthoDB" id="5236983at2759"/>
<evidence type="ECO:0000256" key="2">
    <source>
        <dbReference type="ARBA" id="ARBA00004286"/>
    </source>
</evidence>
<dbReference type="InterPro" id="IPR055220">
    <property type="entry name" value="SPRTN_ZBD"/>
</dbReference>
<evidence type="ECO:0000256" key="7">
    <source>
        <dbReference type="ARBA" id="ARBA00022763"/>
    </source>
</evidence>
<dbReference type="GO" id="GO:0008270">
    <property type="term" value="F:zinc ion binding"/>
    <property type="evidence" value="ECO:0007669"/>
    <property type="project" value="UniProtKB-KW"/>
</dbReference>
<evidence type="ECO:0000256" key="11">
    <source>
        <dbReference type="ARBA" id="ARBA00023049"/>
    </source>
</evidence>
<dbReference type="GO" id="GO:0006281">
    <property type="term" value="P:DNA repair"/>
    <property type="evidence" value="ECO:0007669"/>
    <property type="project" value="UniProtKB-KW"/>
</dbReference>
<evidence type="ECO:0000256" key="16">
    <source>
        <dbReference type="SAM" id="MobiDB-lite"/>
    </source>
</evidence>
<organism evidence="19">
    <name type="scientific">Neodiprion lecontei</name>
    <name type="common">Redheaded pine sawfly</name>
    <dbReference type="NCBI Taxonomy" id="441921"/>
    <lineage>
        <taxon>Eukaryota</taxon>
        <taxon>Metazoa</taxon>
        <taxon>Ecdysozoa</taxon>
        <taxon>Arthropoda</taxon>
        <taxon>Hexapoda</taxon>
        <taxon>Insecta</taxon>
        <taxon>Pterygota</taxon>
        <taxon>Neoptera</taxon>
        <taxon>Endopterygota</taxon>
        <taxon>Hymenoptera</taxon>
        <taxon>Tenthredinoidea</taxon>
        <taxon>Diprionidae</taxon>
        <taxon>Diprioninae</taxon>
        <taxon>Neodiprion</taxon>
    </lineage>
</organism>
<keyword evidence="6" id="KW-0479">Metal-binding</keyword>
<dbReference type="InterPro" id="IPR006640">
    <property type="entry name" value="SprT-like_domain"/>
</dbReference>
<gene>
    <name evidence="19" type="primary">LOC107223497</name>
</gene>
<name>A0A6J0BUW5_NEOLC</name>
<evidence type="ECO:0000256" key="8">
    <source>
        <dbReference type="ARBA" id="ARBA00022771"/>
    </source>
</evidence>
<feature type="compositionally biased region" description="Polar residues" evidence="16">
    <location>
        <begin position="284"/>
        <end position="309"/>
    </location>
</feature>
<reference evidence="19" key="1">
    <citation type="submission" date="2025-08" db="UniProtKB">
        <authorList>
            <consortium name="RefSeq"/>
        </authorList>
    </citation>
    <scope>IDENTIFICATION</scope>
    <source>
        <tissue evidence="19">Thorax and Abdomen</tissue>
    </source>
</reference>
<dbReference type="AlphaFoldDB" id="A0A6J0BUW5"/>
<evidence type="ECO:0000256" key="12">
    <source>
        <dbReference type="ARBA" id="ARBA00023204"/>
    </source>
</evidence>
<evidence type="ECO:0000256" key="15">
    <source>
        <dbReference type="PROSITE-ProRule" id="PRU01256"/>
    </source>
</evidence>
<comment type="subcellular location">
    <subcellularLocation>
        <location evidence="2">Chromosome</location>
    </subcellularLocation>
    <subcellularLocation>
        <location evidence="1">Nucleus</location>
    </subcellularLocation>
</comment>
<dbReference type="RefSeq" id="XP_015518666.1">
    <property type="nucleotide sequence ID" value="XM_015663180.2"/>
</dbReference>
<evidence type="ECO:0000256" key="10">
    <source>
        <dbReference type="ARBA" id="ARBA00022833"/>
    </source>
</evidence>
<keyword evidence="13" id="KW-0539">Nucleus</keyword>
<feature type="domain" description="UBZ4-type" evidence="17">
    <location>
        <begin position="554"/>
        <end position="581"/>
    </location>
</feature>
<dbReference type="Proteomes" id="UP000829291">
    <property type="component" value="Chromosome 7"/>
</dbReference>
<keyword evidence="8 15" id="KW-0863">Zinc-finger</keyword>
<accession>A0A6J0BUW5</accession>
<evidence type="ECO:0000256" key="5">
    <source>
        <dbReference type="ARBA" id="ARBA00022670"/>
    </source>
</evidence>
<dbReference type="PROSITE" id="PS51908">
    <property type="entry name" value="ZF_UBZ4"/>
    <property type="match status" value="2"/>
</dbReference>
<evidence type="ECO:0000256" key="4">
    <source>
        <dbReference type="ARBA" id="ARBA00022454"/>
    </source>
</evidence>
<feature type="domain" description="UBZ4-type" evidence="17">
    <location>
        <begin position="419"/>
        <end position="446"/>
    </location>
</feature>
<keyword evidence="5" id="KW-0645">Protease</keyword>
<dbReference type="GO" id="GO:0005634">
    <property type="term" value="C:nucleus"/>
    <property type="evidence" value="ECO:0007669"/>
    <property type="project" value="UniProtKB-SubCell"/>
</dbReference>
<dbReference type="FunCoup" id="A0A6J0BUW5">
    <property type="interactions" value="678"/>
</dbReference>
<dbReference type="GO" id="GO:0003697">
    <property type="term" value="F:single-stranded DNA binding"/>
    <property type="evidence" value="ECO:0007669"/>
    <property type="project" value="InterPro"/>
</dbReference>
<evidence type="ECO:0000313" key="18">
    <source>
        <dbReference type="Proteomes" id="UP000829291"/>
    </source>
</evidence>
<feature type="region of interest" description="Disordered" evidence="16">
    <location>
        <begin position="226"/>
        <end position="245"/>
    </location>
</feature>
<dbReference type="Gene3D" id="3.30.160.60">
    <property type="entry name" value="Classic Zinc Finger"/>
    <property type="match status" value="2"/>
</dbReference>
<dbReference type="KEGG" id="nlo:107223497"/>
<feature type="region of interest" description="Disordered" evidence="16">
    <location>
        <begin position="445"/>
        <end position="466"/>
    </location>
</feature>
<dbReference type="InterPro" id="IPR006642">
    <property type="entry name" value="Rad18_UBZ4"/>
</dbReference>
<dbReference type="GO" id="GO:0005694">
    <property type="term" value="C:chromosome"/>
    <property type="evidence" value="ECO:0007669"/>
    <property type="project" value="UniProtKB-SubCell"/>
</dbReference>
<evidence type="ECO:0000256" key="3">
    <source>
        <dbReference type="ARBA" id="ARBA00010724"/>
    </source>
</evidence>
<evidence type="ECO:0000259" key="17">
    <source>
        <dbReference type="PROSITE" id="PS51908"/>
    </source>
</evidence>